<dbReference type="OrthoDB" id="28853at2157"/>
<dbReference type="AlphaFoldDB" id="A0A2U9IDE6"/>
<evidence type="ECO:0000313" key="2">
    <source>
        <dbReference type="EMBL" id="AWR94068.1"/>
    </source>
</evidence>
<name>A0A2U9IDE6_9CREN</name>
<reference evidence="2 3" key="1">
    <citation type="submission" date="2018-05" db="EMBL/GenBank/DDBJ databases">
        <title>Complete Genome Sequences of Extremely Thermoacidophilic, Metal-Mobilizing Type-Strain Members of the Archaeal Family Sulfolobaceae: Acidianus brierleyi DSM-1651T, Acidianus sulfidivorans DSM-18786T, Metallosphaera hakonensis DSM-7519T, and Metallosphaera prunae DSM-10039T.</title>
        <authorList>
            <person name="Counts J.A."/>
            <person name="Kelly R.M."/>
        </authorList>
    </citation>
    <scope>NUCLEOTIDE SEQUENCE [LARGE SCALE GENOMIC DNA]</scope>
    <source>
        <strain evidence="2 3">DSM 1651</strain>
    </source>
</reference>
<organism evidence="2 3">
    <name type="scientific">Acidianus brierleyi</name>
    <dbReference type="NCBI Taxonomy" id="41673"/>
    <lineage>
        <taxon>Archaea</taxon>
        <taxon>Thermoproteota</taxon>
        <taxon>Thermoprotei</taxon>
        <taxon>Sulfolobales</taxon>
        <taxon>Sulfolobaceae</taxon>
        <taxon>Acidianus</taxon>
    </lineage>
</organism>
<protein>
    <recommendedName>
        <fullName evidence="4">Thermopsin</fullName>
    </recommendedName>
</protein>
<dbReference type="Pfam" id="PF05317">
    <property type="entry name" value="Thermopsin"/>
    <property type="match status" value="1"/>
</dbReference>
<dbReference type="EMBL" id="CP029289">
    <property type="protein sequence ID" value="AWR94068.1"/>
    <property type="molecule type" value="Genomic_DNA"/>
</dbReference>
<keyword evidence="3" id="KW-1185">Reference proteome</keyword>
<proteinExistence type="predicted"/>
<dbReference type="InterPro" id="IPR007981">
    <property type="entry name" value="Peptidase_A5"/>
</dbReference>
<dbReference type="KEGG" id="abri:DFR85_05110"/>
<gene>
    <name evidence="2" type="ORF">DFR85_05110</name>
</gene>
<dbReference type="GeneID" id="36831512"/>
<dbReference type="Proteomes" id="UP000248044">
    <property type="component" value="Chromosome"/>
</dbReference>
<feature type="transmembrane region" description="Helical" evidence="1">
    <location>
        <begin position="691"/>
        <end position="710"/>
    </location>
</feature>
<keyword evidence="1" id="KW-1133">Transmembrane helix</keyword>
<evidence type="ECO:0008006" key="4">
    <source>
        <dbReference type="Google" id="ProtNLM"/>
    </source>
</evidence>
<sequence length="713" mass="79940">MKFQCIFLLSIILFSIIPQFSLTLQSAVHDTFIPEFNENTIPPSPSPLYYYSNITLKADYMIVVDSDLSQPCTLIVFTPSQYNAWHNGEQTYAVYVKNITSGKYYIPLPPGNYIVVLNGPIAVGVSIYTLAENAIPFLENEMNSSYNPTGIASYGIYNNSGELSEYTVKTHEILGFYNITSIKAYNSTFSDPYGASLQLNVVLQLITKNGNQSLWLQNVISFITNESTAFYVDNIWNDSAVNASINPSLISGNGSINIYNGRSYYAYATPYFSYNYPFAGYLIINTTNVKGGVEVTFGYVSVQNGFLIPPNVIYYDRVFISVPNLVNSYILVDPNLLTGSENLYDAELVFGGQYNGEITNYTSLNANLALMYNNSGVKTFPSVYTFGSDTAEAAGNLHVSLQNNNAIVTVGERDYGLLTNNFTPSIPGFTYLQFENVVNNLGIVKVYGFYINSRFPINVPLYIIPNDTVNYTLYKITLTINGVNETIPVNYDLPSFQYFDNITIICEYNENILVTINYPNGTVSQWYLRGEYTNFPRIIQINQTVRYLLTQNQFLVNSPMNIHPSYVEQYLISVQYPNGTITGWYNASSSIILPNTIYINNSTRYVADENSITITHSGDYSPAYTEEFLVTIKYTNGSVSQWYTKGSEIYLKANVNFFQTAKWVGTYNETNGGSILVNEPISEDEVLGINYIPIIGIISIIIVVGIIVFLRKK</sequence>
<keyword evidence="1" id="KW-0812">Transmembrane</keyword>
<accession>A0A2U9IDE6</accession>
<keyword evidence="1" id="KW-0472">Membrane</keyword>
<dbReference type="RefSeq" id="WP_110269949.1">
    <property type="nucleotide sequence ID" value="NZ_CP029289.2"/>
</dbReference>
<evidence type="ECO:0000313" key="3">
    <source>
        <dbReference type="Proteomes" id="UP000248044"/>
    </source>
</evidence>
<evidence type="ECO:0000256" key="1">
    <source>
        <dbReference type="SAM" id="Phobius"/>
    </source>
</evidence>